<dbReference type="PANTHER" id="PTHR43283">
    <property type="entry name" value="BETA-LACTAMASE-RELATED"/>
    <property type="match status" value="1"/>
</dbReference>
<evidence type="ECO:0000259" key="1">
    <source>
        <dbReference type="Pfam" id="PF00144"/>
    </source>
</evidence>
<proteinExistence type="predicted"/>
<accession>A0A9P4TTQ7</accession>
<gene>
    <name evidence="2" type="ORF">EJ08DRAFT_551015</name>
</gene>
<organism evidence="2 3">
    <name type="scientific">Tothia fuscella</name>
    <dbReference type="NCBI Taxonomy" id="1048955"/>
    <lineage>
        <taxon>Eukaryota</taxon>
        <taxon>Fungi</taxon>
        <taxon>Dikarya</taxon>
        <taxon>Ascomycota</taxon>
        <taxon>Pezizomycotina</taxon>
        <taxon>Dothideomycetes</taxon>
        <taxon>Pleosporomycetidae</taxon>
        <taxon>Venturiales</taxon>
        <taxon>Cylindrosympodiaceae</taxon>
        <taxon>Tothia</taxon>
    </lineage>
</organism>
<dbReference type="SUPFAM" id="SSF56601">
    <property type="entry name" value="beta-lactamase/transpeptidase-like"/>
    <property type="match status" value="1"/>
</dbReference>
<evidence type="ECO:0000313" key="2">
    <source>
        <dbReference type="EMBL" id="KAF2421035.1"/>
    </source>
</evidence>
<feature type="non-terminal residue" evidence="2">
    <location>
        <position position="416"/>
    </location>
</feature>
<feature type="domain" description="Beta-lactamase-related" evidence="1">
    <location>
        <begin position="25"/>
        <end position="396"/>
    </location>
</feature>
<name>A0A9P4TTQ7_9PEZI</name>
<dbReference type="PANTHER" id="PTHR43283:SF3">
    <property type="entry name" value="BETA-LACTAMASE FAMILY PROTEIN (AFU_ORTHOLOGUE AFUA_5G07500)"/>
    <property type="match status" value="1"/>
</dbReference>
<protein>
    <submittedName>
        <fullName evidence="2">Beta-lactamase</fullName>
    </submittedName>
</protein>
<evidence type="ECO:0000313" key="3">
    <source>
        <dbReference type="Proteomes" id="UP000800235"/>
    </source>
</evidence>
<dbReference type="Pfam" id="PF00144">
    <property type="entry name" value="Beta-lactamase"/>
    <property type="match status" value="1"/>
</dbReference>
<dbReference type="Gene3D" id="3.40.710.10">
    <property type="entry name" value="DD-peptidase/beta-lactamase superfamily"/>
    <property type="match status" value="1"/>
</dbReference>
<reference evidence="2" key="1">
    <citation type="journal article" date="2020" name="Stud. Mycol.">
        <title>101 Dothideomycetes genomes: a test case for predicting lifestyles and emergence of pathogens.</title>
        <authorList>
            <person name="Haridas S."/>
            <person name="Albert R."/>
            <person name="Binder M."/>
            <person name="Bloem J."/>
            <person name="Labutti K."/>
            <person name="Salamov A."/>
            <person name="Andreopoulos B."/>
            <person name="Baker S."/>
            <person name="Barry K."/>
            <person name="Bills G."/>
            <person name="Bluhm B."/>
            <person name="Cannon C."/>
            <person name="Castanera R."/>
            <person name="Culley D."/>
            <person name="Daum C."/>
            <person name="Ezra D."/>
            <person name="Gonzalez J."/>
            <person name="Henrissat B."/>
            <person name="Kuo A."/>
            <person name="Liang C."/>
            <person name="Lipzen A."/>
            <person name="Lutzoni F."/>
            <person name="Magnuson J."/>
            <person name="Mondo S."/>
            <person name="Nolan M."/>
            <person name="Ohm R."/>
            <person name="Pangilinan J."/>
            <person name="Park H.-J."/>
            <person name="Ramirez L."/>
            <person name="Alfaro M."/>
            <person name="Sun H."/>
            <person name="Tritt A."/>
            <person name="Yoshinaga Y."/>
            <person name="Zwiers L.-H."/>
            <person name="Turgeon B."/>
            <person name="Goodwin S."/>
            <person name="Spatafora J."/>
            <person name="Crous P."/>
            <person name="Grigoriev I."/>
        </authorList>
    </citation>
    <scope>NUCLEOTIDE SEQUENCE</scope>
    <source>
        <strain evidence="2">CBS 130266</strain>
    </source>
</reference>
<dbReference type="EMBL" id="MU007103">
    <property type="protein sequence ID" value="KAF2421035.1"/>
    <property type="molecule type" value="Genomic_DNA"/>
</dbReference>
<dbReference type="InterPro" id="IPR001466">
    <property type="entry name" value="Beta-lactam-related"/>
</dbReference>
<sequence>MPSLSSKAADTIKSSLDACTSNPDSGIPGLVFVSVDKNGKTLASHFSGKRAPSSPEPMTEDTVFWIASCTKMITGLACMQLVEQGKIDLDDAQAVYKLCPELEKVKVIDGDKLLERKGDITLRMLLTHTAGFGYEFFDPRIQEFGRNSDVEEGLGVKGVGYQVFSGDERDILKMPLVNQPGQIWEYGINVDWAGIIVERLTSLTLNDYFQQHIFKPLGLENISFFPSKHMKSNVATMLQRSPDGKTTTRDHLYRRALLAQTDHEKKHIFNSGGAGCFAKPAEYIQILAAFLNGGVSAKTGNRILKSETIDLMWTNQIPQFPNFARGNTVPPADLTLANPAPEFYPQGGDPPQGWGLSFFLTIAPGETGRGANTAWWAGISNQFWWCDREKGVAGMMCGQILPFGDPQVMGQWVGCE</sequence>
<keyword evidence="3" id="KW-1185">Reference proteome</keyword>
<comment type="caution">
    <text evidence="2">The sequence shown here is derived from an EMBL/GenBank/DDBJ whole genome shotgun (WGS) entry which is preliminary data.</text>
</comment>
<dbReference type="InterPro" id="IPR050789">
    <property type="entry name" value="Diverse_Enzym_Activities"/>
</dbReference>
<dbReference type="Proteomes" id="UP000800235">
    <property type="component" value="Unassembled WGS sequence"/>
</dbReference>
<dbReference type="OrthoDB" id="428260at2759"/>
<dbReference type="InterPro" id="IPR012338">
    <property type="entry name" value="Beta-lactam/transpept-like"/>
</dbReference>
<dbReference type="AlphaFoldDB" id="A0A9P4TTQ7"/>